<dbReference type="EMBL" id="CP146606">
    <property type="protein sequence ID" value="WYK16823.1"/>
    <property type="molecule type" value="Genomic_DNA"/>
</dbReference>
<dbReference type="Gene3D" id="3.40.630.30">
    <property type="match status" value="1"/>
</dbReference>
<accession>A0ABZ2TFD6</accession>
<proteinExistence type="predicted"/>
<dbReference type="PROSITE" id="PS51186">
    <property type="entry name" value="GNAT"/>
    <property type="match status" value="1"/>
</dbReference>
<dbReference type="InterPro" id="IPR016181">
    <property type="entry name" value="Acyl_CoA_acyltransferase"/>
</dbReference>
<dbReference type="RefSeq" id="WP_317056894.1">
    <property type="nucleotide sequence ID" value="NZ_CP146606.1"/>
</dbReference>
<sequence>MTLIIEPADPRTDGPRALLEASHDLMRTNFPPEDNYFLDIDDLCEPDVYFFAARIGDTTLGTGALAAKDDYGEVKSMFTADGARGKGVAAALLRQIEDQARALNLPVLRLETAELLSAAMRLYERHGFTRCDIFGDYRPNETSVFMEKPLT</sequence>
<name>A0ABZ2TFD6_9RHOB</name>
<evidence type="ECO:0000313" key="5">
    <source>
        <dbReference type="Proteomes" id="UP001281305"/>
    </source>
</evidence>
<keyword evidence="1" id="KW-0808">Transferase</keyword>
<evidence type="ECO:0000256" key="2">
    <source>
        <dbReference type="ARBA" id="ARBA00023315"/>
    </source>
</evidence>
<keyword evidence="5" id="KW-1185">Reference proteome</keyword>
<gene>
    <name evidence="4" type="ORF">RZS32_010300</name>
</gene>
<protein>
    <submittedName>
        <fullName evidence="4">GNAT family N-acetyltransferase</fullName>
    </submittedName>
</protein>
<evidence type="ECO:0000313" key="4">
    <source>
        <dbReference type="EMBL" id="WYK16823.1"/>
    </source>
</evidence>
<dbReference type="InterPro" id="IPR000182">
    <property type="entry name" value="GNAT_dom"/>
</dbReference>
<reference evidence="4 5" key="1">
    <citation type="submission" date="2024-02" db="EMBL/GenBank/DDBJ databases">
        <title>Roseovarius strain W115 nov., isolated from a marine algae.</title>
        <authorList>
            <person name="Lee M.W."/>
            <person name="Lee J.K."/>
            <person name="Kim J.M."/>
            <person name="Choi D.G."/>
            <person name="Baek J.H."/>
            <person name="Bayburt H."/>
            <person name="Jung J.J."/>
            <person name="Han D.M."/>
            <person name="Jeon C.O."/>
        </authorList>
    </citation>
    <scope>NUCLEOTIDE SEQUENCE [LARGE SCALE GENOMIC DNA]</scope>
    <source>
        <strain evidence="4 5">W115</strain>
    </source>
</reference>
<keyword evidence="2" id="KW-0012">Acyltransferase</keyword>
<dbReference type="PANTHER" id="PTHR43877">
    <property type="entry name" value="AMINOALKYLPHOSPHONATE N-ACETYLTRANSFERASE-RELATED-RELATED"/>
    <property type="match status" value="1"/>
</dbReference>
<dbReference type="InterPro" id="IPR050832">
    <property type="entry name" value="Bact_Acetyltransf"/>
</dbReference>
<dbReference type="PANTHER" id="PTHR43877:SF5">
    <property type="entry name" value="BLL8307 PROTEIN"/>
    <property type="match status" value="1"/>
</dbReference>
<organism evidence="4 5">
    <name type="scientific">Roseovarius rhodophyticola</name>
    <dbReference type="NCBI Taxonomy" id="3080827"/>
    <lineage>
        <taxon>Bacteria</taxon>
        <taxon>Pseudomonadati</taxon>
        <taxon>Pseudomonadota</taxon>
        <taxon>Alphaproteobacteria</taxon>
        <taxon>Rhodobacterales</taxon>
        <taxon>Roseobacteraceae</taxon>
        <taxon>Roseovarius</taxon>
    </lineage>
</organism>
<evidence type="ECO:0000256" key="1">
    <source>
        <dbReference type="ARBA" id="ARBA00022679"/>
    </source>
</evidence>
<dbReference type="Pfam" id="PF00583">
    <property type="entry name" value="Acetyltransf_1"/>
    <property type="match status" value="1"/>
</dbReference>
<evidence type="ECO:0000259" key="3">
    <source>
        <dbReference type="PROSITE" id="PS51186"/>
    </source>
</evidence>
<dbReference type="CDD" id="cd04301">
    <property type="entry name" value="NAT_SF"/>
    <property type="match status" value="1"/>
</dbReference>
<feature type="domain" description="N-acetyltransferase" evidence="3">
    <location>
        <begin position="3"/>
        <end position="151"/>
    </location>
</feature>
<dbReference type="SUPFAM" id="SSF55729">
    <property type="entry name" value="Acyl-CoA N-acyltransferases (Nat)"/>
    <property type="match status" value="1"/>
</dbReference>
<dbReference type="Proteomes" id="UP001281305">
    <property type="component" value="Chromosome"/>
</dbReference>